<accession>U5N7A0</accession>
<dbReference type="PATRIC" id="fig|946483.4.peg.34"/>
<dbReference type="CDD" id="cd01425">
    <property type="entry name" value="RPS2"/>
    <property type="match status" value="1"/>
</dbReference>
<sequence length="253" mass="28166">MSVTMREMLEAGVHFGHQTRFWNPKMAPYIFGHRNKIHIINLENTLPMYLAATQFVRQVAARRGTVLMVGTKRQSREIVATEARRAGMPYVDQRWLGGMLTNFNTVKTSLKRLKEMKARQEAGLDGMSKKEQLTFTRELTKLERDIGGIQDMTKLPDAIFLIDVGYHKIAVSEARKCGIPLVAIVDTNHSPEGIEYVIPGNDDAAKAVALYAQGIADAVLEGRANAVEEVVKIVHAAAGDEFVEVEESEESRA</sequence>
<dbReference type="InterPro" id="IPR023591">
    <property type="entry name" value="Ribosomal_uS2_flav_dom_sf"/>
</dbReference>
<evidence type="ECO:0000256" key="4">
    <source>
        <dbReference type="ARBA" id="ARBA00035256"/>
    </source>
</evidence>
<dbReference type="HAMAP" id="MF_00291_B">
    <property type="entry name" value="Ribosomal_uS2_B"/>
    <property type="match status" value="1"/>
</dbReference>
<comment type="similarity">
    <text evidence="1 5">Belongs to the universal ribosomal protein uS2 family.</text>
</comment>
<dbReference type="NCBIfam" id="TIGR01011">
    <property type="entry name" value="rpsB_bact"/>
    <property type="match status" value="1"/>
</dbReference>
<dbReference type="SUPFAM" id="SSF52313">
    <property type="entry name" value="Ribosomal protein S2"/>
    <property type="match status" value="1"/>
</dbReference>
<name>U5N7A0_9BURK</name>
<protein>
    <recommendedName>
        <fullName evidence="4 5">Small ribosomal subunit protein uS2</fullName>
    </recommendedName>
</protein>
<dbReference type="PROSITE" id="PS00962">
    <property type="entry name" value="RIBOSOMAL_S2_1"/>
    <property type="match status" value="1"/>
</dbReference>
<dbReference type="KEGG" id="cbx:Cenrod_0038"/>
<dbReference type="Gene3D" id="3.40.50.10490">
    <property type="entry name" value="Glucose-6-phosphate isomerase like protein, domain 1"/>
    <property type="match status" value="1"/>
</dbReference>
<dbReference type="EMBL" id="CP004885">
    <property type="protein sequence ID" value="AGX86173.1"/>
    <property type="molecule type" value="Genomic_DNA"/>
</dbReference>
<evidence type="ECO:0000313" key="7">
    <source>
        <dbReference type="Proteomes" id="UP000017184"/>
    </source>
</evidence>
<dbReference type="PANTHER" id="PTHR12534:SF0">
    <property type="entry name" value="SMALL RIBOSOMAL SUBUNIT PROTEIN US2M"/>
    <property type="match status" value="1"/>
</dbReference>
<evidence type="ECO:0000256" key="3">
    <source>
        <dbReference type="ARBA" id="ARBA00023274"/>
    </source>
</evidence>
<dbReference type="STRING" id="946483.Cenrod_0038"/>
<dbReference type="InterPro" id="IPR005706">
    <property type="entry name" value="Ribosomal_uS2_bac/mit/plastid"/>
</dbReference>
<dbReference type="PRINTS" id="PR00395">
    <property type="entry name" value="RIBOSOMALS2"/>
</dbReference>
<proteinExistence type="inferred from homology"/>
<dbReference type="Gene3D" id="1.10.287.610">
    <property type="entry name" value="Helix hairpin bin"/>
    <property type="match status" value="1"/>
</dbReference>
<dbReference type="InterPro" id="IPR001865">
    <property type="entry name" value="Ribosomal_uS2"/>
</dbReference>
<evidence type="ECO:0000256" key="2">
    <source>
        <dbReference type="ARBA" id="ARBA00022980"/>
    </source>
</evidence>
<dbReference type="GO" id="GO:0006412">
    <property type="term" value="P:translation"/>
    <property type="evidence" value="ECO:0007669"/>
    <property type="project" value="UniProtKB-UniRule"/>
</dbReference>
<keyword evidence="3 5" id="KW-0687">Ribonucleoprotein</keyword>
<dbReference type="GO" id="GO:0022627">
    <property type="term" value="C:cytosolic small ribosomal subunit"/>
    <property type="evidence" value="ECO:0007669"/>
    <property type="project" value="TreeGrafter"/>
</dbReference>
<reference evidence="6 7" key="1">
    <citation type="journal article" date="2013" name="Genome Biol.">
        <title>Genomic analysis reveals key aspects of prokaryotic symbiosis in the phototrophic consortium "Chlorochromatium aggregatum".</title>
        <authorList>
            <person name="Liu Z."/>
            <person name="Muller J."/>
            <person name="Li T."/>
            <person name="Alvey R.M."/>
            <person name="Vogl K."/>
            <person name="Frigaard N.U."/>
            <person name="Rockwell N.C."/>
            <person name="Boyd E.S."/>
            <person name="Tomsho L.P."/>
            <person name="Schuster S.C."/>
            <person name="Henke P."/>
            <person name="Rohde M."/>
            <person name="Overmann J."/>
            <person name="Bryant D.A."/>
        </authorList>
    </citation>
    <scope>NUCLEOTIDE SEQUENCE [LARGE SCALE GENOMIC DNA]</scope>
    <source>
        <strain evidence="6">CR</strain>
    </source>
</reference>
<evidence type="ECO:0000313" key="6">
    <source>
        <dbReference type="EMBL" id="AGX86173.1"/>
    </source>
</evidence>
<dbReference type="InterPro" id="IPR018130">
    <property type="entry name" value="Ribosomal_uS2_CS"/>
</dbReference>
<evidence type="ECO:0000256" key="1">
    <source>
        <dbReference type="ARBA" id="ARBA00006242"/>
    </source>
</evidence>
<dbReference type="OrthoDB" id="9808036at2"/>
<dbReference type="AlphaFoldDB" id="U5N7A0"/>
<dbReference type="eggNOG" id="COG0052">
    <property type="taxonomic scope" value="Bacteria"/>
</dbReference>
<organism evidence="6 7">
    <name type="scientific">Candidatus Symbiobacter mobilis CR</name>
    <dbReference type="NCBI Taxonomy" id="946483"/>
    <lineage>
        <taxon>Bacteria</taxon>
        <taxon>Pseudomonadati</taxon>
        <taxon>Pseudomonadota</taxon>
        <taxon>Betaproteobacteria</taxon>
        <taxon>Burkholderiales</taxon>
        <taxon>Comamonadaceae</taxon>
    </lineage>
</organism>
<evidence type="ECO:0000256" key="5">
    <source>
        <dbReference type="HAMAP-Rule" id="MF_00291"/>
    </source>
</evidence>
<keyword evidence="7" id="KW-1185">Reference proteome</keyword>
<gene>
    <name evidence="5 6" type="primary">rpsB</name>
    <name evidence="6" type="ORF">Cenrod_0038</name>
</gene>
<dbReference type="Pfam" id="PF00318">
    <property type="entry name" value="Ribosomal_S2"/>
    <property type="match status" value="1"/>
</dbReference>
<dbReference type="Proteomes" id="UP000017184">
    <property type="component" value="Chromosome"/>
</dbReference>
<dbReference type="HOGENOM" id="CLU_040318_2_2_4"/>
<dbReference type="PANTHER" id="PTHR12534">
    <property type="entry name" value="30S RIBOSOMAL PROTEIN S2 PROKARYOTIC AND ORGANELLAR"/>
    <property type="match status" value="1"/>
</dbReference>
<keyword evidence="2 5" id="KW-0689">Ribosomal protein</keyword>
<dbReference type="GO" id="GO:0003735">
    <property type="term" value="F:structural constituent of ribosome"/>
    <property type="evidence" value="ECO:0007669"/>
    <property type="project" value="InterPro"/>
</dbReference>
<dbReference type="RefSeq" id="WP_022770996.1">
    <property type="nucleotide sequence ID" value="NC_022576.1"/>
</dbReference>